<organism evidence="2 3">
    <name type="scientific">Hymenobacter caeli</name>
    <dbReference type="NCBI Taxonomy" id="2735894"/>
    <lineage>
        <taxon>Bacteria</taxon>
        <taxon>Pseudomonadati</taxon>
        <taxon>Bacteroidota</taxon>
        <taxon>Cytophagia</taxon>
        <taxon>Cytophagales</taxon>
        <taxon>Hymenobacteraceae</taxon>
        <taxon>Hymenobacter</taxon>
    </lineage>
</organism>
<accession>A0ABX2FN95</accession>
<evidence type="ECO:0000256" key="1">
    <source>
        <dbReference type="SAM" id="SignalP"/>
    </source>
</evidence>
<evidence type="ECO:0000313" key="2">
    <source>
        <dbReference type="EMBL" id="NRT18643.1"/>
    </source>
</evidence>
<dbReference type="Proteomes" id="UP000779507">
    <property type="component" value="Unassembled WGS sequence"/>
</dbReference>
<evidence type="ECO:0008006" key="4">
    <source>
        <dbReference type="Google" id="ProtNLM"/>
    </source>
</evidence>
<evidence type="ECO:0000313" key="3">
    <source>
        <dbReference type="Proteomes" id="UP000779507"/>
    </source>
</evidence>
<feature type="chain" id="PRO_5046482901" description="DUF4249 domain-containing protein" evidence="1">
    <location>
        <begin position="24"/>
        <end position="385"/>
    </location>
</feature>
<feature type="signal peptide" evidence="1">
    <location>
        <begin position="1"/>
        <end position="23"/>
    </location>
</feature>
<dbReference type="Pfam" id="PF14054">
    <property type="entry name" value="DUF4249"/>
    <property type="match status" value="1"/>
</dbReference>
<proteinExistence type="predicted"/>
<reference evidence="2 3" key="1">
    <citation type="submission" date="2020-05" db="EMBL/GenBank/DDBJ databases">
        <title>Genomic Encyclopedia of Type Strains, Phase IV (KMG-V): Genome sequencing to study the core and pangenomes of soil and plant-associated prokaryotes.</title>
        <authorList>
            <person name="Whitman W."/>
        </authorList>
    </citation>
    <scope>NUCLEOTIDE SEQUENCE [LARGE SCALE GENOMIC DNA]</scope>
    <source>
        <strain evidence="2 3">9A</strain>
    </source>
</reference>
<gene>
    <name evidence="2" type="ORF">HNP98_001464</name>
</gene>
<keyword evidence="3" id="KW-1185">Reference proteome</keyword>
<dbReference type="PROSITE" id="PS51257">
    <property type="entry name" value="PROKAR_LIPOPROTEIN"/>
    <property type="match status" value="1"/>
</dbReference>
<keyword evidence="1" id="KW-0732">Signal</keyword>
<comment type="caution">
    <text evidence="2">The sequence shown here is derived from an EMBL/GenBank/DDBJ whole genome shotgun (WGS) entry which is preliminary data.</text>
</comment>
<dbReference type="RefSeq" id="WP_173809390.1">
    <property type="nucleotide sequence ID" value="NZ_JABSNP010000005.1"/>
</dbReference>
<dbReference type="InterPro" id="IPR025345">
    <property type="entry name" value="DUF4249"/>
</dbReference>
<protein>
    <recommendedName>
        <fullName evidence="4">DUF4249 domain-containing protein</fullName>
    </recommendedName>
</protein>
<name>A0ABX2FN95_9BACT</name>
<dbReference type="EMBL" id="JABSNP010000005">
    <property type="protein sequence ID" value="NRT18643.1"/>
    <property type="molecule type" value="Genomic_DNA"/>
</dbReference>
<sequence length="385" mass="42120">MLRFTKYFSGALAVALGAGLAGCVEPYAPDVISAPNRYLVVDGYINLQGVSTIRLSRTKNLNEPVPPPAETRATGYIQDDAGARYPLYEVGGGTYASAFLTLSPARQYQLHLHTAAGRDYDSDPVAAKPAPPIDNLTWDRDYAGVHVYVSAHDATNATRYYRWTYAETWEFRSAYPSAYVYNRTTGVMEPRTENINLCWVSANSTAIPLSKTTALSQDVVANFPVISLPENSVKLSIGYSVLVQQYAQTPEEYAYWEKLKKNTEEIGTLFDPLPTQLTGNVHCLQDAAEPVLGYVGAGAVTERRLFIDNHSLPSSIRFQTGYETCAPPDKVLLSDVRSYFTNPTSLPLYALYDPGSGAVIGYAGGSAGCTDCRLRGTNVKPSFWP</sequence>